<sequence>MKLKALHFVEVECAYITQQNNTLINMKIIISQPAFPTGHGVNYWVHLRDVHYWNVPPIESNLHPLLSHRFRCPRANDGRIIIVAYITTVYRDSNHRHNQYIYSQLIVHLPAIVQHTPHDSKRHFRSGSIKKIAAEVVVEAAVNAAGAWLTRKR</sequence>
<keyword evidence="2" id="KW-1185">Reference proteome</keyword>
<dbReference type="Proteomes" id="UP000606786">
    <property type="component" value="Unassembled WGS sequence"/>
</dbReference>
<reference evidence="1" key="1">
    <citation type="submission" date="2020-11" db="EMBL/GenBank/DDBJ databases">
        <authorList>
            <person name="Whitehead M."/>
        </authorList>
    </citation>
    <scope>NUCLEOTIDE SEQUENCE</scope>
    <source>
        <strain evidence="1">EGII</strain>
    </source>
</reference>
<organism evidence="1 2">
    <name type="scientific">Ceratitis capitata</name>
    <name type="common">Mediterranean fruit fly</name>
    <name type="synonym">Tephritis capitata</name>
    <dbReference type="NCBI Taxonomy" id="7213"/>
    <lineage>
        <taxon>Eukaryota</taxon>
        <taxon>Metazoa</taxon>
        <taxon>Ecdysozoa</taxon>
        <taxon>Arthropoda</taxon>
        <taxon>Hexapoda</taxon>
        <taxon>Insecta</taxon>
        <taxon>Pterygota</taxon>
        <taxon>Neoptera</taxon>
        <taxon>Endopterygota</taxon>
        <taxon>Diptera</taxon>
        <taxon>Brachycera</taxon>
        <taxon>Muscomorpha</taxon>
        <taxon>Tephritoidea</taxon>
        <taxon>Tephritidae</taxon>
        <taxon>Ceratitis</taxon>
        <taxon>Ceratitis</taxon>
    </lineage>
</organism>
<proteinExistence type="predicted"/>
<comment type="caution">
    <text evidence="1">The sequence shown here is derived from an EMBL/GenBank/DDBJ whole genome shotgun (WGS) entry which is preliminary data.</text>
</comment>
<accession>A0A811U9X4</accession>
<protein>
    <submittedName>
        <fullName evidence="1">(Mediterranean fruit fly) hypothetical protein</fullName>
    </submittedName>
</protein>
<evidence type="ECO:0000313" key="1">
    <source>
        <dbReference type="EMBL" id="CAD6995641.1"/>
    </source>
</evidence>
<dbReference type="EMBL" id="CAJHJT010000001">
    <property type="protein sequence ID" value="CAD6995641.1"/>
    <property type="molecule type" value="Genomic_DNA"/>
</dbReference>
<evidence type="ECO:0000313" key="2">
    <source>
        <dbReference type="Proteomes" id="UP000606786"/>
    </source>
</evidence>
<name>A0A811U9X4_CERCA</name>
<dbReference type="AlphaFoldDB" id="A0A811U9X4"/>
<gene>
    <name evidence="1" type="ORF">CCAP1982_LOCUS4347</name>
</gene>